<accession>A0A1U8GJC3</accession>
<dbReference type="OMA" id="ILFWSYA"/>
<protein>
    <recommendedName>
        <fullName evidence="14">Protein PIN-LIKES 3-like</fullName>
    </recommendedName>
</protein>
<dbReference type="KEGG" id="cann:107866754"/>
<reference evidence="12 13" key="1">
    <citation type="journal article" date="2014" name="Nat. Genet.">
        <title>Genome sequence of the hot pepper provides insights into the evolution of pungency in Capsicum species.</title>
        <authorList>
            <person name="Kim S."/>
            <person name="Park M."/>
            <person name="Yeom S.I."/>
            <person name="Kim Y.M."/>
            <person name="Lee J.M."/>
            <person name="Lee H.A."/>
            <person name="Seo E."/>
            <person name="Choi J."/>
            <person name="Cheong K."/>
            <person name="Kim K.T."/>
            <person name="Jung K."/>
            <person name="Lee G.W."/>
            <person name="Oh S.K."/>
            <person name="Bae C."/>
            <person name="Kim S.B."/>
            <person name="Lee H.Y."/>
            <person name="Kim S.Y."/>
            <person name="Kim M.S."/>
            <person name="Kang B.C."/>
            <person name="Jo Y.D."/>
            <person name="Yang H.B."/>
            <person name="Jeong H.J."/>
            <person name="Kang W.H."/>
            <person name="Kwon J.K."/>
            <person name="Shin C."/>
            <person name="Lim J.Y."/>
            <person name="Park J.H."/>
            <person name="Huh J.H."/>
            <person name="Kim J.S."/>
            <person name="Kim B.D."/>
            <person name="Cohen O."/>
            <person name="Paran I."/>
            <person name="Suh M.C."/>
            <person name="Lee S.B."/>
            <person name="Kim Y.K."/>
            <person name="Shin Y."/>
            <person name="Noh S.J."/>
            <person name="Park J."/>
            <person name="Seo Y.S."/>
            <person name="Kwon S.Y."/>
            <person name="Kim H.A."/>
            <person name="Park J.M."/>
            <person name="Kim H.J."/>
            <person name="Choi S.B."/>
            <person name="Bosland P.W."/>
            <person name="Reeves G."/>
            <person name="Jo S.H."/>
            <person name="Lee B.W."/>
            <person name="Cho H.T."/>
            <person name="Choi H.S."/>
            <person name="Lee M.S."/>
            <person name="Yu Y."/>
            <person name="Do Choi Y."/>
            <person name="Park B.S."/>
            <person name="van Deynze A."/>
            <person name="Ashrafi H."/>
            <person name="Hill T."/>
            <person name="Kim W.T."/>
            <person name="Pai H.S."/>
            <person name="Ahn H.K."/>
            <person name="Yeam I."/>
            <person name="Giovannoni J.J."/>
            <person name="Rose J.K."/>
            <person name="Sorensen I."/>
            <person name="Lee S.J."/>
            <person name="Kim R.W."/>
            <person name="Choi I.Y."/>
            <person name="Choi B.S."/>
            <person name="Lim J.S."/>
            <person name="Lee Y.H."/>
            <person name="Choi D."/>
        </authorList>
    </citation>
    <scope>NUCLEOTIDE SEQUENCE [LARGE SCALE GENOMIC DNA]</scope>
    <source>
        <strain evidence="13">cv. CM334</strain>
    </source>
</reference>
<dbReference type="AlphaFoldDB" id="A0A1U8GAQ3"/>
<evidence type="ECO:0000313" key="12">
    <source>
        <dbReference type="EMBL" id="PHT85081.1"/>
    </source>
</evidence>
<dbReference type="OrthoDB" id="191139at2759"/>
<dbReference type="Pfam" id="PF03547">
    <property type="entry name" value="Mem_trans"/>
    <property type="match status" value="1"/>
</dbReference>
<dbReference type="PANTHER" id="PTHR31651:SF33">
    <property type="entry name" value="PROTEIN PIN-LIKES 1"/>
    <property type="match status" value="1"/>
</dbReference>
<keyword evidence="13" id="KW-1185">Reference proteome</keyword>
<evidence type="ECO:0000256" key="10">
    <source>
        <dbReference type="SAM" id="MobiDB-lite"/>
    </source>
</evidence>
<evidence type="ECO:0000256" key="1">
    <source>
        <dbReference type="ARBA" id="ARBA00004477"/>
    </source>
</evidence>
<feature type="compositionally biased region" description="Polar residues" evidence="10">
    <location>
        <begin position="192"/>
        <end position="205"/>
    </location>
</feature>
<feature type="transmembrane region" description="Helical" evidence="11">
    <location>
        <begin position="147"/>
        <end position="168"/>
    </location>
</feature>
<dbReference type="GO" id="GO:0022857">
    <property type="term" value="F:transmembrane transporter activity"/>
    <property type="evidence" value="ECO:0000318"/>
    <property type="project" value="GO_Central"/>
</dbReference>
<keyword evidence="4" id="KW-0256">Endoplasmic reticulum</keyword>
<dbReference type="Proteomes" id="UP000222542">
    <property type="component" value="Unassembled WGS sequence"/>
</dbReference>
<evidence type="ECO:0000256" key="9">
    <source>
        <dbReference type="ARBA" id="ARBA00025752"/>
    </source>
</evidence>
<dbReference type="PANTHER" id="PTHR31651">
    <property type="match status" value="1"/>
</dbReference>
<evidence type="ECO:0000256" key="4">
    <source>
        <dbReference type="ARBA" id="ARBA00022824"/>
    </source>
</evidence>
<dbReference type="GO" id="GO:0080162">
    <property type="term" value="P:endoplasmic reticulum to cytosol auxin transport"/>
    <property type="evidence" value="ECO:0007669"/>
    <property type="project" value="InterPro"/>
</dbReference>
<proteinExistence type="inferred from homology"/>
<dbReference type="Gramene" id="PHT85081">
    <property type="protein sequence ID" value="PHT85081"/>
    <property type="gene ID" value="T459_13524"/>
</dbReference>
<comment type="function">
    <text evidence="8">Involved in cellular auxin homeostasis by regulating auxin metabolism. Regulates intracellular auxin accumulation at the endoplasmic reticulum and thus auxin availability for nuclear auxin signaling.</text>
</comment>
<accession>A0A1U8GAQ3</accession>
<dbReference type="InterPro" id="IPR004776">
    <property type="entry name" value="Mem_transp_PIN-like"/>
</dbReference>
<feature type="region of interest" description="Disordered" evidence="10">
    <location>
        <begin position="178"/>
        <end position="210"/>
    </location>
</feature>
<evidence type="ECO:0000256" key="6">
    <source>
        <dbReference type="ARBA" id="ARBA00023136"/>
    </source>
</evidence>
<evidence type="ECO:0000256" key="5">
    <source>
        <dbReference type="ARBA" id="ARBA00022989"/>
    </source>
</evidence>
<dbReference type="GO" id="GO:0005789">
    <property type="term" value="C:endoplasmic reticulum membrane"/>
    <property type="evidence" value="ECO:0007669"/>
    <property type="project" value="UniProtKB-SubCell"/>
</dbReference>
<keyword evidence="7" id="KW-0927">Auxin signaling pathway</keyword>
<evidence type="ECO:0000256" key="7">
    <source>
        <dbReference type="ARBA" id="ARBA00023294"/>
    </source>
</evidence>
<keyword evidence="5 11" id="KW-1133">Transmembrane helix</keyword>
<keyword evidence="6 11" id="KW-0472">Membrane</keyword>
<dbReference type="EMBL" id="AYRZ02000004">
    <property type="protein sequence ID" value="PHT85081.1"/>
    <property type="molecule type" value="Genomic_DNA"/>
</dbReference>
<organism evidence="12 13">
    <name type="scientific">Capsicum annuum</name>
    <name type="common">Capsicum pepper</name>
    <dbReference type="NCBI Taxonomy" id="4072"/>
    <lineage>
        <taxon>Eukaryota</taxon>
        <taxon>Viridiplantae</taxon>
        <taxon>Streptophyta</taxon>
        <taxon>Embryophyta</taxon>
        <taxon>Tracheophyta</taxon>
        <taxon>Spermatophyta</taxon>
        <taxon>Magnoliopsida</taxon>
        <taxon>eudicotyledons</taxon>
        <taxon>Gunneridae</taxon>
        <taxon>Pentapetalae</taxon>
        <taxon>asterids</taxon>
        <taxon>lamiids</taxon>
        <taxon>Solanales</taxon>
        <taxon>Solanaceae</taxon>
        <taxon>Solanoideae</taxon>
        <taxon>Capsiceae</taxon>
        <taxon>Capsicum</taxon>
    </lineage>
</organism>
<feature type="transmembrane region" description="Helical" evidence="11">
    <location>
        <begin position="246"/>
        <end position="268"/>
    </location>
</feature>
<feature type="transmembrane region" description="Helical" evidence="11">
    <location>
        <begin position="357"/>
        <end position="379"/>
    </location>
</feature>
<comment type="subcellular location">
    <subcellularLocation>
        <location evidence="1">Endoplasmic reticulum membrane</location>
        <topology evidence="1">Multi-pass membrane protein</topology>
    </subcellularLocation>
</comment>
<dbReference type="GO" id="GO:0009734">
    <property type="term" value="P:auxin-activated signaling pathway"/>
    <property type="evidence" value="ECO:0007669"/>
    <property type="project" value="UniProtKB-KW"/>
</dbReference>
<feature type="transmembrane region" description="Helical" evidence="11">
    <location>
        <begin position="6"/>
        <end position="30"/>
    </location>
</feature>
<reference evidence="12 13" key="2">
    <citation type="journal article" date="2017" name="Genome Biol.">
        <title>New reference genome sequences of hot pepper reveal the massive evolution of plant disease-resistance genes by retroduplication.</title>
        <authorList>
            <person name="Kim S."/>
            <person name="Park J."/>
            <person name="Yeom S.I."/>
            <person name="Kim Y.M."/>
            <person name="Seo E."/>
            <person name="Kim K.T."/>
            <person name="Kim M.S."/>
            <person name="Lee J.M."/>
            <person name="Cheong K."/>
            <person name="Shin H.S."/>
            <person name="Kim S.B."/>
            <person name="Han K."/>
            <person name="Lee J."/>
            <person name="Park M."/>
            <person name="Lee H.A."/>
            <person name="Lee H.Y."/>
            <person name="Lee Y."/>
            <person name="Oh S."/>
            <person name="Lee J.H."/>
            <person name="Choi E."/>
            <person name="Choi E."/>
            <person name="Lee S.E."/>
            <person name="Jeon J."/>
            <person name="Kim H."/>
            <person name="Choi G."/>
            <person name="Song H."/>
            <person name="Lee J."/>
            <person name="Lee S.C."/>
            <person name="Kwon J.K."/>
            <person name="Lee H.Y."/>
            <person name="Koo N."/>
            <person name="Hong Y."/>
            <person name="Kim R.W."/>
            <person name="Kang W.H."/>
            <person name="Huh J.H."/>
            <person name="Kang B.C."/>
            <person name="Yang T.J."/>
            <person name="Lee Y.H."/>
            <person name="Bennetzen J.L."/>
            <person name="Choi D."/>
        </authorList>
    </citation>
    <scope>NUCLEOTIDE SEQUENCE [LARGE SCALE GENOMIC DNA]</scope>
    <source>
        <strain evidence="13">cv. CM334</strain>
    </source>
</reference>
<keyword evidence="2" id="KW-0813">Transport</keyword>
<gene>
    <name evidence="12" type="ORF">T459_13524</name>
</gene>
<evidence type="ECO:0000256" key="11">
    <source>
        <dbReference type="SAM" id="Phobius"/>
    </source>
</evidence>
<feature type="transmembrane region" description="Helical" evidence="11">
    <location>
        <begin position="288"/>
        <end position="309"/>
    </location>
</feature>
<feature type="transmembrane region" description="Helical" evidence="11">
    <location>
        <begin position="106"/>
        <end position="127"/>
    </location>
</feature>
<feature type="transmembrane region" description="Helical" evidence="11">
    <location>
        <begin position="73"/>
        <end position="94"/>
    </location>
</feature>
<keyword evidence="3 11" id="KW-0812">Transmembrane</keyword>
<name>A0A1U8GAQ3_CAPAN</name>
<evidence type="ECO:0000256" key="3">
    <source>
        <dbReference type="ARBA" id="ARBA00022692"/>
    </source>
</evidence>
<feature type="transmembrane region" description="Helical" evidence="11">
    <location>
        <begin position="391"/>
        <end position="412"/>
    </location>
</feature>
<evidence type="ECO:0008006" key="14">
    <source>
        <dbReference type="Google" id="ProtNLM"/>
    </source>
</evidence>
<comment type="caution">
    <text evidence="12">The sequence shown here is derived from an EMBL/GenBank/DDBJ whole genome shotgun (WGS) entry which is preliminary data.</text>
</comment>
<evidence type="ECO:0000313" key="13">
    <source>
        <dbReference type="Proteomes" id="UP000222542"/>
    </source>
</evidence>
<dbReference type="GO" id="GO:0016020">
    <property type="term" value="C:membrane"/>
    <property type="evidence" value="ECO:0000318"/>
    <property type="project" value="GO_Central"/>
</dbReference>
<evidence type="ECO:0000256" key="2">
    <source>
        <dbReference type="ARBA" id="ARBA00022448"/>
    </source>
</evidence>
<feature type="transmembrane region" description="Helical" evidence="11">
    <location>
        <begin position="321"/>
        <end position="345"/>
    </location>
</feature>
<dbReference type="InterPro" id="IPR045033">
    <property type="entry name" value="PILS1/3/4/5/7"/>
</dbReference>
<comment type="similarity">
    <text evidence="9">Belongs to the auxin efflux carrier (TC 2.A.69.2) family.</text>
</comment>
<dbReference type="STRING" id="4072.A0A1U8GAQ3"/>
<sequence>MGLLDLFVAASMPVLKVLLVTGLGLILALDRIDLLGDDARKHLNNIVFFVFSPALVSSNLAKTITYESMKKLWFMPFNILITFIIGSILGWAVLQITRPSQHLRGLVVGCCAAGNLGNMLLIIIPAVCKEKGSPFGDPGICHTYGMGYASLSMAVGAIYLWSYVYNIVRISSSKSTKEVEINDPPASRSSREGSISQLGTSTESLLPSKVPPEQLGLPSTRFDHKTQQAHLGTKLKQYMENLSKKINLKTLLAPSTTGAIAGFIVGLVPQIRKLMIGDVAPLRVIENSAILLGDGAIPLLTLIMGGNLLKGLTGSGIQKSLLVGIIVVRYIILPLIGIVAVKGAIRLGLVQHDPLYQFVLLLQFALPPAMNIGTITQLFGAGESECSVIMLWAYALASISLTLWTTFFMWLVA</sequence>
<evidence type="ECO:0000256" key="8">
    <source>
        <dbReference type="ARBA" id="ARBA00025100"/>
    </source>
</evidence>